<dbReference type="PROSITE" id="PS00383">
    <property type="entry name" value="TYR_PHOSPHATASE_1"/>
    <property type="match status" value="1"/>
</dbReference>
<gene>
    <name evidence="2" type="ORF">LPAF129_12590</name>
</gene>
<dbReference type="InterPro" id="IPR026893">
    <property type="entry name" value="Tyr/Ser_Pase_IphP-type"/>
</dbReference>
<dbReference type="Gene3D" id="3.90.190.10">
    <property type="entry name" value="Protein tyrosine phosphatase superfamily"/>
    <property type="match status" value="1"/>
</dbReference>
<dbReference type="Proteomes" id="UP001055149">
    <property type="component" value="Unassembled WGS sequence"/>
</dbReference>
<dbReference type="PANTHER" id="PTHR31126">
    <property type="entry name" value="TYROSINE-PROTEIN PHOSPHATASE"/>
    <property type="match status" value="1"/>
</dbReference>
<reference evidence="2" key="1">
    <citation type="journal article" date="2022" name="Int. J. Syst. Evol. Microbiol.">
        <title>A novel species of lactic acid bacteria, Ligilactobacillus pabuli sp. nov., isolated from alfalfa silage.</title>
        <authorList>
            <person name="Tohno M."/>
            <person name="Tanizawa Y."/>
            <person name="Sawada H."/>
            <person name="Sakamoto M."/>
            <person name="Ohkuma M."/>
            <person name="Kobayashi H."/>
        </authorList>
    </citation>
    <scope>NUCLEOTIDE SEQUENCE</scope>
    <source>
        <strain evidence="2">AF129</strain>
    </source>
</reference>
<keyword evidence="3" id="KW-1185">Reference proteome</keyword>
<sequence>MENKRMLAVKFGVNFREMGGYPTKTGQLTRWRKLLRSGNLGELTDQDVNYLQDYGLKYIVDLRSESESGYFPDKVPAGAQYYNLSVYPFASSLFQNLGVAGSMKLHSQDLSFVDESYAQMLADPHAQHVFRNLFQLLLQNDQVDESLVFHCAAGKDRTGVGGFLILNALQVKPDAILKDYLLTNLYYSNASVDMIDGILTDDDQDSLANALNSNLAVASENFDVLYHTANAISGSVENYLQDKMKLSDRDLEKLNRLYLQDK</sequence>
<dbReference type="InterPro" id="IPR029021">
    <property type="entry name" value="Prot-tyrosine_phosphatase-like"/>
</dbReference>
<proteinExistence type="inferred from homology"/>
<dbReference type="SUPFAM" id="SSF52799">
    <property type="entry name" value="(Phosphotyrosine protein) phosphatases II"/>
    <property type="match status" value="1"/>
</dbReference>
<dbReference type="EMBL" id="BQXH01000010">
    <property type="protein sequence ID" value="GKS81573.1"/>
    <property type="molecule type" value="Genomic_DNA"/>
</dbReference>
<comment type="caution">
    <text evidence="2">The sequence shown here is derived from an EMBL/GenBank/DDBJ whole genome shotgun (WGS) entry which is preliminary data.</text>
</comment>
<comment type="similarity">
    <text evidence="1">Belongs to the protein-tyrosine phosphatase family.</text>
</comment>
<dbReference type="PANTHER" id="PTHR31126:SF1">
    <property type="entry name" value="TYROSINE SPECIFIC PROTEIN PHOSPHATASES DOMAIN-CONTAINING PROTEIN"/>
    <property type="match status" value="1"/>
</dbReference>
<dbReference type="InterPro" id="IPR016130">
    <property type="entry name" value="Tyr_Pase_AS"/>
</dbReference>
<accession>A0ABQ5JIK9</accession>
<name>A0ABQ5JIK9_9LACO</name>
<organism evidence="2 3">
    <name type="scientific">Ligilactobacillus pabuli</name>
    <dbReference type="NCBI Taxonomy" id="2886039"/>
    <lineage>
        <taxon>Bacteria</taxon>
        <taxon>Bacillati</taxon>
        <taxon>Bacillota</taxon>
        <taxon>Bacilli</taxon>
        <taxon>Lactobacillales</taxon>
        <taxon>Lactobacillaceae</taxon>
        <taxon>Ligilactobacillus</taxon>
    </lineage>
</organism>
<dbReference type="Pfam" id="PF13350">
    <property type="entry name" value="Y_phosphatase3"/>
    <property type="match status" value="1"/>
</dbReference>
<evidence type="ECO:0000313" key="3">
    <source>
        <dbReference type="Proteomes" id="UP001055149"/>
    </source>
</evidence>
<evidence type="ECO:0000313" key="2">
    <source>
        <dbReference type="EMBL" id="GKS81573.1"/>
    </source>
</evidence>
<protein>
    <submittedName>
        <fullName evidence="2">Protein-tyrosine-phosphatase</fullName>
    </submittedName>
</protein>
<dbReference type="RefSeq" id="WP_244055310.1">
    <property type="nucleotide sequence ID" value="NZ_BQXH01000010.1"/>
</dbReference>
<evidence type="ECO:0000256" key="1">
    <source>
        <dbReference type="ARBA" id="ARBA00009580"/>
    </source>
</evidence>